<accession>A0A1R0FBZ8</accession>
<dbReference type="InterPro" id="IPR011009">
    <property type="entry name" value="Kinase-like_dom_sf"/>
</dbReference>
<reference evidence="1 2" key="1">
    <citation type="submission" date="2016-12" db="EMBL/GenBank/DDBJ databases">
        <title>Comparative genomics of Bartonella apis.</title>
        <authorList>
            <person name="Engel P."/>
        </authorList>
    </citation>
    <scope>NUCLEOTIDE SEQUENCE [LARGE SCALE GENOMIC DNA]</scope>
    <source>
        <strain evidence="1 2">PEB0149</strain>
    </source>
</reference>
<dbReference type="GO" id="GO:0016740">
    <property type="term" value="F:transferase activity"/>
    <property type="evidence" value="ECO:0007669"/>
    <property type="project" value="UniProtKB-KW"/>
</dbReference>
<organism evidence="1 2">
    <name type="scientific">Bartonella apis</name>
    <dbReference type="NCBI Taxonomy" id="1686310"/>
    <lineage>
        <taxon>Bacteria</taxon>
        <taxon>Pseudomonadati</taxon>
        <taxon>Pseudomonadota</taxon>
        <taxon>Alphaproteobacteria</taxon>
        <taxon>Hyphomicrobiales</taxon>
        <taxon>Bartonellaceae</taxon>
        <taxon>Bartonella</taxon>
    </lineage>
</organism>
<dbReference type="AlphaFoldDB" id="A0A1R0FBZ8"/>
<dbReference type="RefSeq" id="WP_143238494.1">
    <property type="nucleotide sequence ID" value="NZ_LXYT01000001.1"/>
</dbReference>
<dbReference type="EMBL" id="LXYT01000001">
    <property type="protein sequence ID" value="OLY44533.1"/>
    <property type="molecule type" value="Genomic_DNA"/>
</dbReference>
<dbReference type="Proteomes" id="UP000187344">
    <property type="component" value="Unassembled WGS sequence"/>
</dbReference>
<keyword evidence="2" id="KW-1185">Reference proteome</keyword>
<comment type="caution">
    <text evidence="1">The sequence shown here is derived from an EMBL/GenBank/DDBJ whole genome shotgun (WGS) entry which is preliminary data.</text>
</comment>
<keyword evidence="1" id="KW-0808">Transferase</keyword>
<name>A0A1R0FBZ8_9HYPH</name>
<evidence type="ECO:0000313" key="1">
    <source>
        <dbReference type="EMBL" id="OLY44533.1"/>
    </source>
</evidence>
<dbReference type="SUPFAM" id="SSF56112">
    <property type="entry name" value="Protein kinase-like (PK-like)"/>
    <property type="match status" value="1"/>
</dbReference>
<sequence>MSEINSFISEPLSDSDKKLFHSCEGKRIASVMREGKNVWIKRQGIEKRPWGKRLHDRLSFLLPAAFMKSSPLRDPLAMNEQEIRKIEKFSKAGIAVPEILAVDGPALMISDVGQTVQKRLDFLKKTDVHAHEKLLVQCGEALGKVHHAGLVHGRPHPRDMFMAGNELGFFDFEEEPEAVMPIPTAQARDAWLLFFQVSAQSLEKNKTDNAAFDAWKKQVSPETLKQLEKIVRFFSIFITPLKLARFIYLGGDGKRMLSAMEFLSSNLKNRHPI</sequence>
<protein>
    <submittedName>
        <fullName evidence="1">tRNA A-37 threonylcarbamoyl transferase component Bud32</fullName>
    </submittedName>
</protein>
<proteinExistence type="predicted"/>
<dbReference type="OrthoDB" id="8028712at2"/>
<gene>
    <name evidence="1" type="ORF">PEB0149_020030</name>
</gene>
<evidence type="ECO:0000313" key="2">
    <source>
        <dbReference type="Proteomes" id="UP000187344"/>
    </source>
</evidence>